<feature type="transmembrane region" description="Helical" evidence="1">
    <location>
        <begin position="58"/>
        <end position="78"/>
    </location>
</feature>
<feature type="transmembrane region" description="Helical" evidence="1">
    <location>
        <begin position="85"/>
        <end position="106"/>
    </location>
</feature>
<accession>A0A3M2LDI6</accession>
<dbReference type="Proteomes" id="UP000279275">
    <property type="component" value="Unassembled WGS sequence"/>
</dbReference>
<name>A0A3M2LDI6_9NOCA</name>
<sequence length="165" mass="17889">MNNSYRIATLVAAVVTTGLLAGLYYGYACSVMGALGQSDDKTFVEVMNRINVVIVNPWFMISFLGSAGLSVLAAIFYRAPDQRRVLLWIAIGLVLNVLSFLITSGINVPLNNQLAATGAPNQVPDFVALRSQFESSWVRWNIVRMAANLGAFGALTWAAVMSGRR</sequence>
<dbReference type="RefSeq" id="WP_122186575.1">
    <property type="nucleotide sequence ID" value="NZ_RFFH01000001.1"/>
</dbReference>
<dbReference type="OrthoDB" id="428263at2"/>
<gene>
    <name evidence="2" type="ORF">EBN03_05020</name>
</gene>
<keyword evidence="3" id="KW-1185">Reference proteome</keyword>
<reference evidence="2 3" key="1">
    <citation type="submission" date="2018-10" db="EMBL/GenBank/DDBJ databases">
        <title>Isolation from cow dung.</title>
        <authorList>
            <person name="Ling L."/>
        </authorList>
    </citation>
    <scope>NUCLEOTIDE SEQUENCE [LARGE SCALE GENOMIC DNA]</scope>
    <source>
        <strain evidence="2 3">NEAU-LL90</strain>
    </source>
</reference>
<protein>
    <submittedName>
        <fullName evidence="2">DUF1772 domain-containing protein</fullName>
    </submittedName>
</protein>
<dbReference type="AlphaFoldDB" id="A0A3M2LDI6"/>
<evidence type="ECO:0000313" key="3">
    <source>
        <dbReference type="Proteomes" id="UP000279275"/>
    </source>
</evidence>
<evidence type="ECO:0000256" key="1">
    <source>
        <dbReference type="SAM" id="Phobius"/>
    </source>
</evidence>
<comment type="caution">
    <text evidence="2">The sequence shown here is derived from an EMBL/GenBank/DDBJ whole genome shotgun (WGS) entry which is preliminary data.</text>
</comment>
<feature type="transmembrane region" description="Helical" evidence="1">
    <location>
        <begin position="142"/>
        <end position="160"/>
    </location>
</feature>
<feature type="transmembrane region" description="Helical" evidence="1">
    <location>
        <begin position="7"/>
        <end position="27"/>
    </location>
</feature>
<organism evidence="2 3">
    <name type="scientific">Nocardia stercoris</name>
    <dbReference type="NCBI Taxonomy" id="2483361"/>
    <lineage>
        <taxon>Bacteria</taxon>
        <taxon>Bacillati</taxon>
        <taxon>Actinomycetota</taxon>
        <taxon>Actinomycetes</taxon>
        <taxon>Mycobacteriales</taxon>
        <taxon>Nocardiaceae</taxon>
        <taxon>Nocardia</taxon>
    </lineage>
</organism>
<keyword evidence="1" id="KW-1133">Transmembrane helix</keyword>
<dbReference type="Pfam" id="PF08592">
    <property type="entry name" value="Anthrone_oxy"/>
    <property type="match status" value="1"/>
</dbReference>
<keyword evidence="1" id="KW-0812">Transmembrane</keyword>
<keyword evidence="1" id="KW-0472">Membrane</keyword>
<dbReference type="InterPro" id="IPR013901">
    <property type="entry name" value="Anthrone_oxy"/>
</dbReference>
<dbReference type="EMBL" id="RFFH01000001">
    <property type="protein sequence ID" value="RMI35599.1"/>
    <property type="molecule type" value="Genomic_DNA"/>
</dbReference>
<proteinExistence type="predicted"/>
<evidence type="ECO:0000313" key="2">
    <source>
        <dbReference type="EMBL" id="RMI35599.1"/>
    </source>
</evidence>